<evidence type="ECO:0000313" key="2">
    <source>
        <dbReference type="Proteomes" id="UP000317371"/>
    </source>
</evidence>
<dbReference type="OrthoDB" id="7945855at2"/>
<dbReference type="Proteomes" id="UP000317371">
    <property type="component" value="Unassembled WGS sequence"/>
</dbReference>
<proteinExistence type="predicted"/>
<evidence type="ECO:0000313" key="1">
    <source>
        <dbReference type="EMBL" id="TQE97968.1"/>
    </source>
</evidence>
<gene>
    <name evidence="1" type="ORF">FKZ61_00900</name>
</gene>
<dbReference type="AlphaFoldDB" id="A0A540VMK0"/>
<protein>
    <submittedName>
        <fullName evidence="1">Uncharacterized protein</fullName>
    </submittedName>
</protein>
<dbReference type="RefSeq" id="WP_141608181.1">
    <property type="nucleotide sequence ID" value="NZ_VIGC02000001.1"/>
</dbReference>
<reference evidence="1 2" key="1">
    <citation type="submission" date="2019-06" db="EMBL/GenBank/DDBJ databases">
        <title>Genome sequence of Litorilinea aerophila BAA-2444.</title>
        <authorList>
            <person name="Maclea K.S."/>
            <person name="Maurais E.G."/>
            <person name="Iannazzi L.C."/>
        </authorList>
    </citation>
    <scope>NUCLEOTIDE SEQUENCE [LARGE SCALE GENOMIC DNA]</scope>
    <source>
        <strain evidence="1 2">ATCC BAA-2444</strain>
    </source>
</reference>
<dbReference type="InParanoid" id="A0A540VMK0"/>
<organism evidence="1 2">
    <name type="scientific">Litorilinea aerophila</name>
    <dbReference type="NCBI Taxonomy" id="1204385"/>
    <lineage>
        <taxon>Bacteria</taxon>
        <taxon>Bacillati</taxon>
        <taxon>Chloroflexota</taxon>
        <taxon>Caldilineae</taxon>
        <taxon>Caldilineales</taxon>
        <taxon>Caldilineaceae</taxon>
        <taxon>Litorilinea</taxon>
    </lineage>
</organism>
<sequence length="65" mass="7561">MQPSVYAQGRRGAKYAWFYCPAAVTGHETVYEWRCTDGSPTIVRQVLEVDEEGYPVNFWYEIQPN</sequence>
<dbReference type="EMBL" id="VIGC01000001">
    <property type="protein sequence ID" value="TQE97968.1"/>
    <property type="molecule type" value="Genomic_DNA"/>
</dbReference>
<accession>A0A540VMK0</accession>
<keyword evidence="2" id="KW-1185">Reference proteome</keyword>
<name>A0A540VMK0_9CHLR</name>
<comment type="caution">
    <text evidence="1">The sequence shown here is derived from an EMBL/GenBank/DDBJ whole genome shotgun (WGS) entry which is preliminary data.</text>
</comment>